<dbReference type="Pfam" id="PF08308">
    <property type="entry name" value="PEGA"/>
    <property type="match status" value="1"/>
</dbReference>
<feature type="domain" description="Sulfatase-modifying factor enzyme-like" evidence="1">
    <location>
        <begin position="170"/>
        <end position="323"/>
    </location>
</feature>
<evidence type="ECO:0000259" key="1">
    <source>
        <dbReference type="Pfam" id="PF03781"/>
    </source>
</evidence>
<evidence type="ECO:0000313" key="4">
    <source>
        <dbReference type="Proteomes" id="UP000005459"/>
    </source>
</evidence>
<dbReference type="PANTHER" id="PTHR23150">
    <property type="entry name" value="SULFATASE MODIFYING FACTOR 1, 2"/>
    <property type="match status" value="1"/>
</dbReference>
<dbReference type="OrthoDB" id="9768004at2"/>
<evidence type="ECO:0000313" key="3">
    <source>
        <dbReference type="EMBL" id="EGV16133.1"/>
    </source>
</evidence>
<dbReference type="RefSeq" id="WP_007195381.1">
    <property type="nucleotide sequence ID" value="NZ_AFWV01000021.1"/>
</dbReference>
<evidence type="ECO:0000259" key="2">
    <source>
        <dbReference type="Pfam" id="PF08308"/>
    </source>
</evidence>
<protein>
    <submittedName>
        <fullName evidence="3">Sulphatase-modifying factor protein</fullName>
    </submittedName>
</protein>
<proteinExistence type="predicted"/>
<feature type="domain" description="Sulfatase-modifying factor enzyme-like" evidence="1">
    <location>
        <begin position="540"/>
        <end position="775"/>
    </location>
</feature>
<dbReference type="AlphaFoldDB" id="F9UHV7"/>
<reference evidence="3 4" key="1">
    <citation type="submission" date="2011-06" db="EMBL/GenBank/DDBJ databases">
        <title>The draft genome of Thiocapsa marina 5811.</title>
        <authorList>
            <consortium name="US DOE Joint Genome Institute (JGI-PGF)"/>
            <person name="Lucas S."/>
            <person name="Han J."/>
            <person name="Cheng J.-F."/>
            <person name="Goodwin L."/>
            <person name="Pitluck S."/>
            <person name="Peters L."/>
            <person name="Land M.L."/>
            <person name="Hauser L."/>
            <person name="Vogl K."/>
            <person name="Liu Z."/>
            <person name="Imhoff J."/>
            <person name="Thiel V."/>
            <person name="Frigaard N.-U."/>
            <person name="Bryant D."/>
            <person name="Woyke T.J."/>
        </authorList>
    </citation>
    <scope>NUCLEOTIDE SEQUENCE [LARGE SCALE GENOMIC DNA]</scope>
    <source>
        <strain evidence="3 4">5811</strain>
    </source>
</reference>
<dbReference type="InterPro" id="IPR005532">
    <property type="entry name" value="SUMF_dom"/>
</dbReference>
<dbReference type="GO" id="GO:0120147">
    <property type="term" value="F:formylglycine-generating oxidase activity"/>
    <property type="evidence" value="ECO:0007669"/>
    <property type="project" value="TreeGrafter"/>
</dbReference>
<gene>
    <name evidence="3" type="ORF">ThimaDRAFT_4510</name>
</gene>
<feature type="domain" description="PEGA" evidence="2">
    <location>
        <begin position="383"/>
        <end position="442"/>
    </location>
</feature>
<dbReference type="PANTHER" id="PTHR23150:SF35">
    <property type="entry name" value="BLL6746 PROTEIN"/>
    <property type="match status" value="1"/>
</dbReference>
<dbReference type="EMBL" id="AFWV01000021">
    <property type="protein sequence ID" value="EGV16133.1"/>
    <property type="molecule type" value="Genomic_DNA"/>
</dbReference>
<name>F9UHV7_9GAMM</name>
<dbReference type="Gene3D" id="3.90.1580.10">
    <property type="entry name" value="paralog of FGE (formylglycine-generating enzyme)"/>
    <property type="match status" value="2"/>
</dbReference>
<dbReference type="InterPro" id="IPR051043">
    <property type="entry name" value="Sulfatase_Mod_Factor_Kinase"/>
</dbReference>
<dbReference type="eggNOG" id="COG1262">
    <property type="taxonomic scope" value="Bacteria"/>
</dbReference>
<dbReference type="InterPro" id="IPR016187">
    <property type="entry name" value="CTDL_fold"/>
</dbReference>
<dbReference type="InterPro" id="IPR013229">
    <property type="entry name" value="PEGA"/>
</dbReference>
<dbReference type="SUPFAM" id="SSF56436">
    <property type="entry name" value="C-type lectin-like"/>
    <property type="match status" value="2"/>
</dbReference>
<dbReference type="PATRIC" id="fig|768671.3.peg.4754"/>
<dbReference type="InterPro" id="IPR042095">
    <property type="entry name" value="SUMF_sf"/>
</dbReference>
<dbReference type="Pfam" id="PF03781">
    <property type="entry name" value="FGE-sulfatase"/>
    <property type="match status" value="2"/>
</dbReference>
<keyword evidence="4" id="KW-1185">Reference proteome</keyword>
<dbReference type="STRING" id="768671.ThimaDRAFT_4510"/>
<accession>F9UHV7</accession>
<organism evidence="3 4">
    <name type="scientific">Thiocapsa marina 5811</name>
    <dbReference type="NCBI Taxonomy" id="768671"/>
    <lineage>
        <taxon>Bacteria</taxon>
        <taxon>Pseudomonadati</taxon>
        <taxon>Pseudomonadota</taxon>
        <taxon>Gammaproteobacteria</taxon>
        <taxon>Chromatiales</taxon>
        <taxon>Chromatiaceae</taxon>
        <taxon>Thiocapsa</taxon>
    </lineage>
</organism>
<dbReference type="Proteomes" id="UP000005459">
    <property type="component" value="Unassembled WGS sequence"/>
</dbReference>
<sequence length="779" mass="82877">MLRLRAPGFAPLGAPCAPVPGLLRALRGRLPASGMRPVLRRLPAVALVAALIPAAAATAAEALRITWDRDLYNPQAEVDDVLVPVPCGGAMVFRWVAADGTVPAGSSAATRALYGLRGPFAYRAPGEGTGQPALLVGKYEVTALQHAALQAASGGSCPAVDAAGRRVQGRVAWQDAVQAAAGWSVWLAERAAGVPDCASALVLCVPRVADGDRVMARLPTEAEWEYAARGGVKVTPEQFAAPLYPMPEGLRGHAWFADNADGRVRPIGYRAANPLGLHDVYGNVEELQLGLNRDRRYPGQVGAAVIRGGSVHSGAEDLRAGRRSEVPLYGPGGVIRAPDNGYRLVLDRAPGAVGPIALASGLAAPGAARTQPGHLQVNVDVAAEVRLDGRAVGRAAPGAPLALRGLAPGEHALEVSAQGYGRVRESPTVEAARWTQVAVALPAARGLWGWWADLSLASERAGLPSWLPSGMVLLVLTGVTLLWRRRRLVARVGAGGEAGTAPSVVRATEPEVAERSAPTILKVAALERPTLIKPTQAFEPEMIALPGGEFWMGSSEYERGRSSDEGPQHRVRIAPFAIGKTAVTFGQYDAFCEATGRDNPSDAGWGRGERPVINVSWDDAAAYAQWLSKETGLAYRLPTEAEWEYAARAGTRTPFWTGQCIHTDQANYDGNLDYANCGAKTGVCRVKTVRVGSLPANPWGLHEVHGNVWEWVQDTYHRSYAGAPADGRAWETSGESNRVVRGGCWGGDPRSLRAAFRLRYRPEDRSHYFGFRLARTLSP</sequence>